<dbReference type="STRING" id="3818.A0A444Y1Y9"/>
<evidence type="ECO:0000256" key="1">
    <source>
        <dbReference type="ARBA" id="ARBA00022737"/>
    </source>
</evidence>
<keyword evidence="3" id="KW-1133">Transmembrane helix</keyword>
<dbReference type="AlphaFoldDB" id="A0A444Y1Y9"/>
<proteinExistence type="predicted"/>
<protein>
    <recommendedName>
        <fullName evidence="6">Pentatricopeptide repeat-containing protein</fullName>
    </recommendedName>
</protein>
<keyword evidence="1" id="KW-0677">Repeat</keyword>
<name>A0A444Y1Y9_ARAHY</name>
<keyword evidence="3" id="KW-0472">Membrane</keyword>
<dbReference type="Gene3D" id="1.25.40.10">
    <property type="entry name" value="Tetratricopeptide repeat domain"/>
    <property type="match status" value="2"/>
</dbReference>
<dbReference type="Proteomes" id="UP000289738">
    <property type="component" value="Chromosome B08"/>
</dbReference>
<dbReference type="GO" id="GO:0009451">
    <property type="term" value="P:RNA modification"/>
    <property type="evidence" value="ECO:0007669"/>
    <property type="project" value="InterPro"/>
</dbReference>
<accession>A0A444Y1Y9</accession>
<feature type="repeat" description="PPR" evidence="2">
    <location>
        <begin position="264"/>
        <end position="298"/>
    </location>
</feature>
<dbReference type="InterPro" id="IPR046960">
    <property type="entry name" value="PPR_At4g14850-like_plant"/>
</dbReference>
<evidence type="ECO:0000313" key="5">
    <source>
        <dbReference type="Proteomes" id="UP000289738"/>
    </source>
</evidence>
<dbReference type="PANTHER" id="PTHR47926">
    <property type="entry name" value="PENTATRICOPEPTIDE REPEAT-CONTAINING PROTEIN"/>
    <property type="match status" value="1"/>
</dbReference>
<sequence>MITLELNFFHNSYRRATCEALILRFVVVGNALCSCLSNLIASYSRVCQIIYPIAIINLHSCPHRKPQSHFVFLLPTHRNINNNSQTQPEQRNFFMPSIYNIISQCLSSSTITLSHARQSHVHILKLGLYGDTYIATKLLSHDANNLYFLQVTNLVLHFFPNPTLPSFTTIINAFARSHQYDAALYLFSLMGHKGLAPDGFLLLTTIKACAALQALIPGLQFHGYDFVSSYALDSILASSLVHMYLKCDSIGDAHRLLDEMSERHVVVWSAIIVGYSQRGMVERAKEMFSEMRIEGVEPNLVSWNGMLAGFSNAGWHVEAVELFKTSNFEVTRKIRILENGVNEKIACGELSAEMFGDIFYWHIPILAMTADVTQASNEECKKCGMAQYLANLISVEGSFSAYSKKLARTIRWTVVELEIQYISF</sequence>
<dbReference type="Pfam" id="PF01535">
    <property type="entry name" value="PPR"/>
    <property type="match status" value="2"/>
</dbReference>
<dbReference type="EMBL" id="SDMP01000018">
    <property type="protein sequence ID" value="RYQ95944.1"/>
    <property type="molecule type" value="Genomic_DNA"/>
</dbReference>
<comment type="caution">
    <text evidence="4">The sequence shown here is derived from an EMBL/GenBank/DDBJ whole genome shotgun (WGS) entry which is preliminary data.</text>
</comment>
<dbReference type="Pfam" id="PF13041">
    <property type="entry name" value="PPR_2"/>
    <property type="match status" value="1"/>
</dbReference>
<dbReference type="InterPro" id="IPR011990">
    <property type="entry name" value="TPR-like_helical_dom_sf"/>
</dbReference>
<gene>
    <name evidence="4" type="ORF">Ahy_B08g091334</name>
</gene>
<dbReference type="GO" id="GO:0003723">
    <property type="term" value="F:RNA binding"/>
    <property type="evidence" value="ECO:0007669"/>
    <property type="project" value="InterPro"/>
</dbReference>
<keyword evidence="5" id="KW-1185">Reference proteome</keyword>
<dbReference type="InterPro" id="IPR002885">
    <property type="entry name" value="PPR_rpt"/>
</dbReference>
<evidence type="ECO:0008006" key="6">
    <source>
        <dbReference type="Google" id="ProtNLM"/>
    </source>
</evidence>
<evidence type="ECO:0000313" key="4">
    <source>
        <dbReference type="EMBL" id="RYQ95944.1"/>
    </source>
</evidence>
<dbReference type="NCBIfam" id="TIGR00756">
    <property type="entry name" value="PPR"/>
    <property type="match status" value="2"/>
</dbReference>
<evidence type="ECO:0000256" key="2">
    <source>
        <dbReference type="PROSITE-ProRule" id="PRU00708"/>
    </source>
</evidence>
<keyword evidence="3" id="KW-0812">Transmembrane</keyword>
<dbReference type="PROSITE" id="PS51375">
    <property type="entry name" value="PPR"/>
    <property type="match status" value="2"/>
</dbReference>
<evidence type="ECO:0000256" key="3">
    <source>
        <dbReference type="SAM" id="Phobius"/>
    </source>
</evidence>
<reference evidence="4 5" key="1">
    <citation type="submission" date="2019-01" db="EMBL/GenBank/DDBJ databases">
        <title>Sequencing of cultivated peanut Arachis hypogaea provides insights into genome evolution and oil improvement.</title>
        <authorList>
            <person name="Chen X."/>
        </authorList>
    </citation>
    <scope>NUCLEOTIDE SEQUENCE [LARGE SCALE GENOMIC DNA]</scope>
    <source>
        <strain evidence="5">cv. Fuhuasheng</strain>
        <tissue evidence="4">Leaves</tissue>
    </source>
</reference>
<dbReference type="PANTHER" id="PTHR47926:SF347">
    <property type="entry name" value="PENTATRICOPEPTIDE REPEAT-CONTAINING PROTEIN"/>
    <property type="match status" value="1"/>
</dbReference>
<feature type="transmembrane region" description="Helical" evidence="3">
    <location>
        <begin position="21"/>
        <end position="41"/>
    </location>
</feature>
<organism evidence="4 5">
    <name type="scientific">Arachis hypogaea</name>
    <name type="common">Peanut</name>
    <dbReference type="NCBI Taxonomy" id="3818"/>
    <lineage>
        <taxon>Eukaryota</taxon>
        <taxon>Viridiplantae</taxon>
        <taxon>Streptophyta</taxon>
        <taxon>Embryophyta</taxon>
        <taxon>Tracheophyta</taxon>
        <taxon>Spermatophyta</taxon>
        <taxon>Magnoliopsida</taxon>
        <taxon>eudicotyledons</taxon>
        <taxon>Gunneridae</taxon>
        <taxon>Pentapetalae</taxon>
        <taxon>rosids</taxon>
        <taxon>fabids</taxon>
        <taxon>Fabales</taxon>
        <taxon>Fabaceae</taxon>
        <taxon>Papilionoideae</taxon>
        <taxon>50 kb inversion clade</taxon>
        <taxon>dalbergioids sensu lato</taxon>
        <taxon>Dalbergieae</taxon>
        <taxon>Pterocarpus clade</taxon>
        <taxon>Arachis</taxon>
    </lineage>
</organism>
<feature type="repeat" description="PPR" evidence="2">
    <location>
        <begin position="163"/>
        <end position="197"/>
    </location>
</feature>